<dbReference type="EMBL" id="AP023326">
    <property type="protein sequence ID" value="BCI65607.1"/>
    <property type="molecule type" value="Genomic_DNA"/>
</dbReference>
<dbReference type="InterPro" id="IPR006311">
    <property type="entry name" value="TAT_signal"/>
</dbReference>
<organism evidence="1 2">
    <name type="scientific">Acetobacter aceti</name>
    <dbReference type="NCBI Taxonomy" id="435"/>
    <lineage>
        <taxon>Bacteria</taxon>
        <taxon>Pseudomonadati</taxon>
        <taxon>Pseudomonadota</taxon>
        <taxon>Alphaproteobacteria</taxon>
        <taxon>Acetobacterales</taxon>
        <taxon>Acetobacteraceae</taxon>
        <taxon>Acetobacter</taxon>
        <taxon>Acetobacter subgen. Acetobacter</taxon>
    </lineage>
</organism>
<accession>A0A6S6P9Z5</accession>
<gene>
    <name evidence="1" type="ORF">AAJCM20276_02310</name>
</gene>
<reference evidence="1 2" key="1">
    <citation type="submission" date="2020-07" db="EMBL/GenBank/DDBJ databases">
        <title>Complete Genome Sequence of an acetic acid bacterium, Acetobacter aceti JCM20276.</title>
        <authorList>
            <person name="Hirose Y."/>
            <person name="Mihara H."/>
        </authorList>
    </citation>
    <scope>NUCLEOTIDE SEQUENCE [LARGE SCALE GENOMIC DNA]</scope>
    <source>
        <strain evidence="1 2">JCM20276</strain>
    </source>
</reference>
<dbReference type="RefSeq" id="WP_099347352.1">
    <property type="nucleotide sequence ID" value="NZ_AP023326.1"/>
</dbReference>
<evidence type="ECO:0000313" key="1">
    <source>
        <dbReference type="EMBL" id="BCI65607.1"/>
    </source>
</evidence>
<proteinExistence type="predicted"/>
<evidence type="ECO:0000313" key="2">
    <source>
        <dbReference type="Proteomes" id="UP000515220"/>
    </source>
</evidence>
<dbReference type="AlphaFoldDB" id="A0A6S6P9Z5"/>
<dbReference type="Proteomes" id="UP000515220">
    <property type="component" value="Chromosome"/>
</dbReference>
<name>A0A6S6P9Z5_ACEAC</name>
<sequence length="381" mass="39912">MPEKDLPPDSRFSRDLLRRHSRRTLLKAALGLTAGSGAGSFLTARAFARRSETDGLLQAASAAIPAPTIGTPDLIVAGSPGTGPARWAPVLAPSLETTLPTDGPLNLHNVAGQDGVTGANFFDAQASGENALLVPGTAILAALSGDSRVHFDYQRWLPVALVTGSPLVVGHVDFRRSLRTLLQNRPVRVAVTTPTGAELPTLLAMAILSMRAIPVSGLATRDTSIEALQRGEVDVAQLSPGSATPELLDALKAKGFVPLFSLTTDTGGSLPDFAGRFTSLRGHTPDHPLFPAYRAAAHAASIEAALVLPMLTPPANAALWRHAAHLTASLPGVDEVARSSHTRLTTEADVLPFYAALSPPLASVLAFRRWLSASSVSWRTG</sequence>
<dbReference type="PROSITE" id="PS51318">
    <property type="entry name" value="TAT"/>
    <property type="match status" value="1"/>
</dbReference>
<protein>
    <submittedName>
        <fullName evidence="1">Uncharacterized protein</fullName>
    </submittedName>
</protein>